<gene>
    <name evidence="2" type="ORF">ENU78_05140</name>
</gene>
<dbReference type="CDD" id="cd01427">
    <property type="entry name" value="HAD_like"/>
    <property type="match status" value="1"/>
</dbReference>
<proteinExistence type="predicted"/>
<comment type="caution">
    <text evidence="2">The sequence shown here is derived from an EMBL/GenBank/DDBJ whole genome shotgun (WGS) entry which is preliminary data.</text>
</comment>
<evidence type="ECO:0000256" key="1">
    <source>
        <dbReference type="ARBA" id="ARBA00022801"/>
    </source>
</evidence>
<dbReference type="RefSeq" id="WP_149122492.1">
    <property type="nucleotide sequence ID" value="NZ_VTFL01000001.1"/>
</dbReference>
<keyword evidence="1 2" id="KW-0378">Hydrolase</keyword>
<dbReference type="InterPro" id="IPR036412">
    <property type="entry name" value="HAD-like_sf"/>
</dbReference>
<dbReference type="AlphaFoldDB" id="A0A7V3ZIW4"/>
<dbReference type="InterPro" id="IPR023214">
    <property type="entry name" value="HAD_sf"/>
</dbReference>
<dbReference type="InterPro" id="IPR051540">
    <property type="entry name" value="S-2-haloacid_dehalogenase"/>
</dbReference>
<dbReference type="InterPro" id="IPR041492">
    <property type="entry name" value="HAD_2"/>
</dbReference>
<dbReference type="InterPro" id="IPR006439">
    <property type="entry name" value="HAD-SF_hydro_IA"/>
</dbReference>
<dbReference type="Pfam" id="PF13419">
    <property type="entry name" value="HAD_2"/>
    <property type="match status" value="1"/>
</dbReference>
<accession>A0A7V3ZIW4</accession>
<dbReference type="Gene3D" id="3.40.50.1000">
    <property type="entry name" value="HAD superfamily/HAD-like"/>
    <property type="match status" value="1"/>
</dbReference>
<reference evidence="2" key="1">
    <citation type="journal article" date="2020" name="mSystems">
        <title>Genome- and Community-Level Interaction Insights into Carbon Utilization and Element Cycling Functions of Hydrothermarchaeota in Hydrothermal Sediment.</title>
        <authorList>
            <person name="Zhou Z."/>
            <person name="Liu Y."/>
            <person name="Xu W."/>
            <person name="Pan J."/>
            <person name="Luo Z.H."/>
            <person name="Li M."/>
        </authorList>
    </citation>
    <scope>NUCLEOTIDE SEQUENCE [LARGE SCALE GENOMIC DNA]</scope>
    <source>
        <strain evidence="2">SpSt-70</strain>
    </source>
</reference>
<evidence type="ECO:0000313" key="2">
    <source>
        <dbReference type="EMBL" id="HGK23819.1"/>
    </source>
</evidence>
<dbReference type="SUPFAM" id="SSF56784">
    <property type="entry name" value="HAD-like"/>
    <property type="match status" value="1"/>
</dbReference>
<name>A0A7V3ZIW4_DICTH</name>
<sequence length="237" mass="27841">MIKAVLFDLDGTLLINDLDLFMKNYFSLLREDFKKIGDEKELFKNLNIAIEKMLLNKGPKTNYEVFWDEFTKLTGKDRKNMEEFFNNFYSQKFPLLKDLSQARTNFYAKEVIERSFELGLKVVIATNAVFPIIAIEERLRWGGLQNYPYDLITSMEKMHSCKPNVEYYKEILEKINVPPERAIMVGNDIKEDLSASKLGILTFLYNHENIFLNNIEYKPDFIGTLKDFFEILPLLAK</sequence>
<dbReference type="PANTHER" id="PTHR43316">
    <property type="entry name" value="HYDROLASE, HALOACID DELAHOGENASE-RELATED"/>
    <property type="match status" value="1"/>
</dbReference>
<dbReference type="EMBL" id="DTDV01000014">
    <property type="protein sequence ID" value="HGK23819.1"/>
    <property type="molecule type" value="Genomic_DNA"/>
</dbReference>
<dbReference type="GO" id="GO:0016787">
    <property type="term" value="F:hydrolase activity"/>
    <property type="evidence" value="ECO:0007669"/>
    <property type="project" value="UniProtKB-KW"/>
</dbReference>
<dbReference type="PRINTS" id="PR00413">
    <property type="entry name" value="HADHALOGNASE"/>
</dbReference>
<dbReference type="SFLD" id="SFLDG01129">
    <property type="entry name" value="C1.5:_HAD__Beta-PGM__Phosphata"/>
    <property type="match status" value="1"/>
</dbReference>
<organism evidence="2">
    <name type="scientific">Dictyoglomus thermophilum</name>
    <dbReference type="NCBI Taxonomy" id="14"/>
    <lineage>
        <taxon>Bacteria</taxon>
        <taxon>Pseudomonadati</taxon>
        <taxon>Dictyoglomota</taxon>
        <taxon>Dictyoglomia</taxon>
        <taxon>Dictyoglomales</taxon>
        <taxon>Dictyoglomaceae</taxon>
        <taxon>Dictyoglomus</taxon>
    </lineage>
</organism>
<protein>
    <submittedName>
        <fullName evidence="2">HAD family hydrolase</fullName>
    </submittedName>
</protein>
<dbReference type="PANTHER" id="PTHR43316:SF3">
    <property type="entry name" value="HALOACID DEHALOGENASE, TYPE II (AFU_ORTHOLOGUE AFUA_2G07750)-RELATED"/>
    <property type="match status" value="1"/>
</dbReference>
<dbReference type="SFLD" id="SFLDS00003">
    <property type="entry name" value="Haloacid_Dehalogenase"/>
    <property type="match status" value="1"/>
</dbReference>
<dbReference type="Gene3D" id="1.10.150.520">
    <property type="match status" value="1"/>
</dbReference>